<dbReference type="InterPro" id="IPR036397">
    <property type="entry name" value="RNaseH_sf"/>
</dbReference>
<proteinExistence type="inferred from homology"/>
<comment type="caution">
    <text evidence="3">The sequence shown here is derived from an EMBL/GenBank/DDBJ whole genome shotgun (WGS) entry which is preliminary data.</text>
</comment>
<evidence type="ECO:0000256" key="1">
    <source>
        <dbReference type="ARBA" id="ARBA00009277"/>
    </source>
</evidence>
<evidence type="ECO:0000313" key="3">
    <source>
        <dbReference type="EMBL" id="TLG70283.1"/>
    </source>
</evidence>
<dbReference type="InterPro" id="IPR001584">
    <property type="entry name" value="Integrase_cat-core"/>
</dbReference>
<dbReference type="Proteomes" id="UP000306912">
    <property type="component" value="Unassembled WGS sequence"/>
</dbReference>
<dbReference type="InParanoid" id="A0A5R8Q6R6"/>
<dbReference type="InterPro" id="IPR012337">
    <property type="entry name" value="RNaseH-like_sf"/>
</dbReference>
<dbReference type="SUPFAM" id="SSF53098">
    <property type="entry name" value="Ribonuclease H-like"/>
    <property type="match status" value="1"/>
</dbReference>
<protein>
    <submittedName>
        <fullName evidence="3">Transposase</fullName>
    </submittedName>
</protein>
<reference evidence="3 4" key="1">
    <citation type="submission" date="2019-05" db="EMBL/GenBank/DDBJ databases">
        <title>Culicoidintestinum kansasii gen. nov., sp. nov. from the gastrointestinal tract of the biting midge, Culicoides sonorensis.</title>
        <authorList>
            <person name="Neupane S."/>
            <person name="Ghosh A."/>
            <person name="Gunther S."/>
            <person name="Martin K."/>
            <person name="Zurek L."/>
        </authorList>
    </citation>
    <scope>NUCLEOTIDE SEQUENCE [LARGE SCALE GENOMIC DNA]</scope>
    <source>
        <strain evidence="3 4">CS-1</strain>
    </source>
</reference>
<sequence>MLAVFSSPATSYRWARLYENANQTVFIDAHVQFFNHIGGVYKNVVYDNMRNVVSRFITKRKKVLNDELIKLSIFYGFTPVVTNPYRGNEKGHVENSVKTIRSKAFTTKYTFESLNEAQAHLEIVLEKMNEQTNIQEEQQYLKPVIDTYEYCTYQKLRVSKYSFIQLDNNFYSVPEYLVYKIVTVKKYLNFISILHANTEVCRHTIKTGFGEYSLDINHYLKTLIQKPGALPNSAALDSIPKLKRVYQMYYEGRERTFLSHLLTYKDFELDKLIAELIRLGKDDNTVKVISHNRAVDAARIQLQAHSKLHMKEGMNK</sequence>
<evidence type="ECO:0000259" key="2">
    <source>
        <dbReference type="PROSITE" id="PS50994"/>
    </source>
</evidence>
<dbReference type="InterPro" id="IPR054353">
    <property type="entry name" value="IstA-like_C"/>
</dbReference>
<name>A0A5R8Q6R6_9FIRM</name>
<dbReference type="GO" id="GO:0003676">
    <property type="term" value="F:nucleic acid binding"/>
    <property type="evidence" value="ECO:0007669"/>
    <property type="project" value="InterPro"/>
</dbReference>
<dbReference type="GO" id="GO:0015074">
    <property type="term" value="P:DNA integration"/>
    <property type="evidence" value="ECO:0007669"/>
    <property type="project" value="InterPro"/>
</dbReference>
<dbReference type="PROSITE" id="PS50994">
    <property type="entry name" value="INTEGRASE"/>
    <property type="match status" value="1"/>
</dbReference>
<dbReference type="OrthoDB" id="3193769at2"/>
<evidence type="ECO:0000313" key="4">
    <source>
        <dbReference type="Proteomes" id="UP000306912"/>
    </source>
</evidence>
<dbReference type="PANTHER" id="PTHR35004:SF7">
    <property type="entry name" value="INTEGRASE PROTEIN"/>
    <property type="match status" value="1"/>
</dbReference>
<dbReference type="Gene3D" id="3.30.420.10">
    <property type="entry name" value="Ribonuclease H-like superfamily/Ribonuclease H"/>
    <property type="match status" value="1"/>
</dbReference>
<dbReference type="EMBL" id="VBWP01000019">
    <property type="protein sequence ID" value="TLG70283.1"/>
    <property type="molecule type" value="Genomic_DNA"/>
</dbReference>
<dbReference type="RefSeq" id="WP_138192702.1">
    <property type="nucleotide sequence ID" value="NZ_VBWP01000019.1"/>
</dbReference>
<dbReference type="AlphaFoldDB" id="A0A5R8Q6R6"/>
<comment type="similarity">
    <text evidence="1">Belongs to the transposase IS21/IS408/IS1162 family.</text>
</comment>
<gene>
    <name evidence="3" type="ORF">FEZ08_11890</name>
</gene>
<dbReference type="Pfam" id="PF22483">
    <property type="entry name" value="Mu-transpos_C_2"/>
    <property type="match status" value="1"/>
</dbReference>
<organism evidence="3 4">
    <name type="scientific">Culicoidibacter larvae</name>
    <dbReference type="NCBI Taxonomy" id="2579976"/>
    <lineage>
        <taxon>Bacteria</taxon>
        <taxon>Bacillati</taxon>
        <taxon>Bacillota</taxon>
        <taxon>Culicoidibacteria</taxon>
        <taxon>Culicoidibacterales</taxon>
        <taxon>Culicoidibacteraceae</taxon>
        <taxon>Culicoidibacter</taxon>
    </lineage>
</organism>
<dbReference type="PANTHER" id="PTHR35004">
    <property type="entry name" value="TRANSPOSASE RV3428C-RELATED"/>
    <property type="match status" value="1"/>
</dbReference>
<accession>A0A5R8Q6R6</accession>
<feature type="domain" description="Integrase catalytic" evidence="2">
    <location>
        <begin position="1"/>
        <end position="151"/>
    </location>
</feature>
<keyword evidence="4" id="KW-1185">Reference proteome</keyword>